<dbReference type="Proteomes" id="UP001056035">
    <property type="component" value="Chromosome"/>
</dbReference>
<evidence type="ECO:0000313" key="2">
    <source>
        <dbReference type="Proteomes" id="UP001056035"/>
    </source>
</evidence>
<dbReference type="InterPro" id="IPR012347">
    <property type="entry name" value="Ferritin-like"/>
</dbReference>
<name>A0ABY5DQL0_9ACTN</name>
<dbReference type="Gene3D" id="1.20.1260.10">
    <property type="match status" value="1"/>
</dbReference>
<protein>
    <submittedName>
        <fullName evidence="1">Ferritin-like domain-containing protein</fullName>
    </submittedName>
</protein>
<dbReference type="PANTHER" id="PTHR31694">
    <property type="entry name" value="DESICCATION-LIKE PROTEIN"/>
    <property type="match status" value="1"/>
</dbReference>
<sequence length="226" mass="23092">MSTRDDHGLTLDELDKDGALREASALAETSFTRSQALRRTGVLVGGGLAIGALPVALSIGQGGVPASDIKILNYALTLEYLEAAFYAEAVSKGALTGSLATFAQTVAGHEAQHVAALQKALGSKAVKKPTFDFKGTTADPKKFAATAMALEDTGVAAYLGQVTKIKTPAILMAAGSILPIESRHAAWIRDIQGAGSSPLPAPAGFDAGKPMSAILAAVKATGFIKS</sequence>
<accession>A0ABY5DQL0</accession>
<evidence type="ECO:0000313" key="1">
    <source>
        <dbReference type="EMBL" id="UTI64313.1"/>
    </source>
</evidence>
<dbReference type="SUPFAM" id="SSF47240">
    <property type="entry name" value="Ferritin-like"/>
    <property type="match status" value="1"/>
</dbReference>
<dbReference type="CDD" id="cd00657">
    <property type="entry name" value="Ferritin_like"/>
    <property type="match status" value="1"/>
</dbReference>
<dbReference type="PANTHER" id="PTHR31694:SF26">
    <property type="entry name" value="OS05G0151100 PROTEIN"/>
    <property type="match status" value="1"/>
</dbReference>
<dbReference type="RefSeq" id="WP_254571020.1">
    <property type="nucleotide sequence ID" value="NZ_CP098502.1"/>
</dbReference>
<reference evidence="1 2" key="1">
    <citation type="submission" date="2022-06" db="EMBL/GenBank/DDBJ databases">
        <title>Paraconexibacter antarcticus.</title>
        <authorList>
            <person name="Kim C.S."/>
        </authorList>
    </citation>
    <scope>NUCLEOTIDE SEQUENCE [LARGE SCALE GENOMIC DNA]</scope>
    <source>
        <strain evidence="1 2">02-257</strain>
    </source>
</reference>
<dbReference type="InterPro" id="IPR052965">
    <property type="entry name" value="Pigment-catalase-like"/>
</dbReference>
<dbReference type="EMBL" id="CP098502">
    <property type="protein sequence ID" value="UTI64313.1"/>
    <property type="molecule type" value="Genomic_DNA"/>
</dbReference>
<dbReference type="InterPro" id="IPR009078">
    <property type="entry name" value="Ferritin-like_SF"/>
</dbReference>
<gene>
    <name evidence="1" type="ORF">NBH00_23610</name>
</gene>
<dbReference type="Pfam" id="PF13668">
    <property type="entry name" value="Ferritin_2"/>
    <property type="match status" value="1"/>
</dbReference>
<keyword evidence="2" id="KW-1185">Reference proteome</keyword>
<proteinExistence type="predicted"/>
<organism evidence="1 2">
    <name type="scientific">Paraconexibacter antarcticus</name>
    <dbReference type="NCBI Taxonomy" id="2949664"/>
    <lineage>
        <taxon>Bacteria</taxon>
        <taxon>Bacillati</taxon>
        <taxon>Actinomycetota</taxon>
        <taxon>Thermoleophilia</taxon>
        <taxon>Solirubrobacterales</taxon>
        <taxon>Paraconexibacteraceae</taxon>
        <taxon>Paraconexibacter</taxon>
    </lineage>
</organism>